<organism evidence="1 2">
    <name type="scientific">Puniceibacterium sediminis</name>
    <dbReference type="NCBI Taxonomy" id="1608407"/>
    <lineage>
        <taxon>Bacteria</taxon>
        <taxon>Pseudomonadati</taxon>
        <taxon>Pseudomonadota</taxon>
        <taxon>Alphaproteobacteria</taxon>
        <taxon>Rhodobacterales</taxon>
        <taxon>Paracoccaceae</taxon>
        <taxon>Puniceibacterium</taxon>
    </lineage>
</organism>
<gene>
    <name evidence="1" type="ORF">SAMN06265370_1221</name>
</gene>
<accession>A0A238Z1B8</accession>
<sequence length="213" mass="23694">RAPRKQAGHTSASDQCEITSNMSCYAGAIHTGRSVIPVTQVYCRRTRSNAEDLVLNDQKIDYSKIDEVTEDGVRLFKVLMRLEFALKDAGYVVAGQRQAAEVQWDRYANEKLGSVFWNEIKEATSAAALIETPPKRQVVDQGGNLAWEEAGAVKSVQELVGALRRVRNNLFHGGKSGDPDAERNAKLYAASLYIIDQILREDDIVQTIFTGQY</sequence>
<name>A0A238Z1B8_9RHOB</name>
<dbReference type="AlphaFoldDB" id="A0A238Z1B8"/>
<protein>
    <recommendedName>
        <fullName evidence="3">Apea-like HEPN domain-containing protein</fullName>
    </recommendedName>
</protein>
<evidence type="ECO:0000313" key="2">
    <source>
        <dbReference type="Proteomes" id="UP000198417"/>
    </source>
</evidence>
<evidence type="ECO:0000313" key="1">
    <source>
        <dbReference type="EMBL" id="SNR76731.1"/>
    </source>
</evidence>
<feature type="non-terminal residue" evidence="1">
    <location>
        <position position="1"/>
    </location>
</feature>
<dbReference type="EMBL" id="FZNN01000022">
    <property type="protein sequence ID" value="SNR76731.1"/>
    <property type="molecule type" value="Genomic_DNA"/>
</dbReference>
<dbReference type="Proteomes" id="UP000198417">
    <property type="component" value="Unassembled WGS sequence"/>
</dbReference>
<proteinExistence type="predicted"/>
<evidence type="ECO:0008006" key="3">
    <source>
        <dbReference type="Google" id="ProtNLM"/>
    </source>
</evidence>
<reference evidence="1 2" key="1">
    <citation type="submission" date="2017-06" db="EMBL/GenBank/DDBJ databases">
        <authorList>
            <person name="Kim H.J."/>
            <person name="Triplett B.A."/>
        </authorList>
    </citation>
    <scope>NUCLEOTIDE SEQUENCE [LARGE SCALE GENOMIC DNA]</scope>
    <source>
        <strain evidence="1 2">DSM 29052</strain>
    </source>
</reference>
<keyword evidence="2" id="KW-1185">Reference proteome</keyword>